<feature type="domain" description="Aminoacyl-tRNA synthetase class II (G/ P/ S/T)" evidence="3">
    <location>
        <begin position="377"/>
        <end position="526"/>
    </location>
</feature>
<comment type="similarity">
    <text evidence="1">Belongs to the class-II aminoacyl-tRNA synthetase family. Type-1 seryl-tRNA synthetase subfamily.</text>
</comment>
<keyword evidence="5" id="KW-1185">Reference proteome</keyword>
<sequence length="552" mass="62357">MSYSSVVQKKTLLVSFNRNFLCKVKNNNGSWCKLTTPSAANGSTSGHILSSQRFLHHGARETVFDSRNTSFSKPNVLYCQSKQGRYKQPGSHSSLSVHSGRVDVEDQPPSWLFVSPAVAGAYGAQVNVELDLEERLGEEMLQALRENVKLRGLSMDIDGLLQNFRRLQRMQQEKAALVSQKDEILQQFKLLKESSSSENSEETKKHLSKELRSVKAEIAAFRSSWDLEEKVMLEALRLPNHLHWSTPLRDTTVLREAKSTIESTNALSHVEIAKNFDLIKFSNVGPKAYYLKKDLVLAEMALTSTVCDFLQDRGYRQMNGPEFVKTPVVEGCGGDVQDGHEVLTMLDPHKTVVEPMNHLSGVSLHMFAAYVAKTCIGDSMLPLRMFGCGRRYQNSDLPGLFGAVQSMQASLFSCVKEEDVERQFEDSLELVWKFLLGFGFNLRLRKVCARDLRREETRRVEIDIFSPSLQQPIPVASVRDVGDYISRRLMVTHNQNHADIRTARRLHMIHGTVLNITSFLALWMEHSCTEKDNYVLCKLPPVESRIGMSPSS</sequence>
<dbReference type="Proteomes" id="UP001283361">
    <property type="component" value="Unassembled WGS sequence"/>
</dbReference>
<feature type="coiled-coil region" evidence="2">
    <location>
        <begin position="167"/>
        <end position="217"/>
    </location>
</feature>
<protein>
    <recommendedName>
        <fullName evidence="3">Aminoacyl-tRNA synthetase class II (G/ P/ S/T) domain-containing protein</fullName>
    </recommendedName>
</protein>
<accession>A0AAE0ZL16</accession>
<proteinExistence type="inferred from homology"/>
<dbReference type="InterPro" id="IPR010978">
    <property type="entry name" value="tRNA-bd_arm"/>
</dbReference>
<dbReference type="GO" id="GO:0006434">
    <property type="term" value="P:seryl-tRNA aminoacylation"/>
    <property type="evidence" value="ECO:0007669"/>
    <property type="project" value="InterPro"/>
</dbReference>
<name>A0AAE0ZL16_9GAST</name>
<dbReference type="Gene3D" id="1.10.287.40">
    <property type="entry name" value="Serine-tRNA synthetase, tRNA binding domain"/>
    <property type="match status" value="1"/>
</dbReference>
<evidence type="ECO:0000313" key="5">
    <source>
        <dbReference type="Proteomes" id="UP001283361"/>
    </source>
</evidence>
<evidence type="ECO:0000259" key="3">
    <source>
        <dbReference type="Pfam" id="PF00587"/>
    </source>
</evidence>
<dbReference type="InterPro" id="IPR002314">
    <property type="entry name" value="aa-tRNA-synt_IIb"/>
</dbReference>
<dbReference type="EMBL" id="JAWDGP010003742">
    <property type="protein sequence ID" value="KAK3771384.1"/>
    <property type="molecule type" value="Genomic_DNA"/>
</dbReference>
<reference evidence="4" key="1">
    <citation type="journal article" date="2023" name="G3 (Bethesda)">
        <title>A reference genome for the long-term kleptoplast-retaining sea slug Elysia crispata morphotype clarki.</title>
        <authorList>
            <person name="Eastman K.E."/>
            <person name="Pendleton A.L."/>
            <person name="Shaikh M.A."/>
            <person name="Suttiyut T."/>
            <person name="Ogas R."/>
            <person name="Tomko P."/>
            <person name="Gavelis G."/>
            <person name="Widhalm J.R."/>
            <person name="Wisecaver J.H."/>
        </authorList>
    </citation>
    <scope>NUCLEOTIDE SEQUENCE</scope>
    <source>
        <strain evidence="4">ECLA1</strain>
    </source>
</reference>
<dbReference type="GO" id="GO:0005524">
    <property type="term" value="F:ATP binding"/>
    <property type="evidence" value="ECO:0007669"/>
    <property type="project" value="InterPro"/>
</dbReference>
<gene>
    <name evidence="4" type="ORF">RRG08_050435</name>
</gene>
<keyword evidence="2" id="KW-0175">Coiled coil</keyword>
<dbReference type="InterPro" id="IPR042103">
    <property type="entry name" value="SerRS_1_N_sf"/>
</dbReference>
<dbReference type="AlphaFoldDB" id="A0AAE0ZL16"/>
<dbReference type="PANTHER" id="PTHR11778">
    <property type="entry name" value="SERYL-TRNA SYNTHETASE"/>
    <property type="match status" value="1"/>
</dbReference>
<dbReference type="Pfam" id="PF00587">
    <property type="entry name" value="tRNA-synt_2b"/>
    <property type="match status" value="1"/>
</dbReference>
<dbReference type="InterPro" id="IPR045864">
    <property type="entry name" value="aa-tRNA-synth_II/BPL/LPL"/>
</dbReference>
<dbReference type="GO" id="GO:0004828">
    <property type="term" value="F:serine-tRNA ligase activity"/>
    <property type="evidence" value="ECO:0007669"/>
    <property type="project" value="InterPro"/>
</dbReference>
<dbReference type="InterPro" id="IPR002317">
    <property type="entry name" value="Ser-tRNA-ligase_type_1"/>
</dbReference>
<evidence type="ECO:0000256" key="1">
    <source>
        <dbReference type="ARBA" id="ARBA00010728"/>
    </source>
</evidence>
<evidence type="ECO:0000313" key="4">
    <source>
        <dbReference type="EMBL" id="KAK3771384.1"/>
    </source>
</evidence>
<comment type="caution">
    <text evidence="4">The sequence shown here is derived from an EMBL/GenBank/DDBJ whole genome shotgun (WGS) entry which is preliminary data.</text>
</comment>
<evidence type="ECO:0000256" key="2">
    <source>
        <dbReference type="SAM" id="Coils"/>
    </source>
</evidence>
<dbReference type="SUPFAM" id="SSF55681">
    <property type="entry name" value="Class II aaRS and biotin synthetases"/>
    <property type="match status" value="1"/>
</dbReference>
<organism evidence="4 5">
    <name type="scientific">Elysia crispata</name>
    <name type="common">lettuce slug</name>
    <dbReference type="NCBI Taxonomy" id="231223"/>
    <lineage>
        <taxon>Eukaryota</taxon>
        <taxon>Metazoa</taxon>
        <taxon>Spiralia</taxon>
        <taxon>Lophotrochozoa</taxon>
        <taxon>Mollusca</taxon>
        <taxon>Gastropoda</taxon>
        <taxon>Heterobranchia</taxon>
        <taxon>Euthyneura</taxon>
        <taxon>Panpulmonata</taxon>
        <taxon>Sacoglossa</taxon>
        <taxon>Placobranchoidea</taxon>
        <taxon>Plakobranchidae</taxon>
        <taxon>Elysia</taxon>
    </lineage>
</organism>
<dbReference type="Gene3D" id="3.30.930.10">
    <property type="entry name" value="Bira Bifunctional Protein, Domain 2"/>
    <property type="match status" value="1"/>
</dbReference>
<dbReference type="SUPFAM" id="SSF46589">
    <property type="entry name" value="tRNA-binding arm"/>
    <property type="match status" value="1"/>
</dbReference>